<dbReference type="GO" id="GO:0005576">
    <property type="term" value="C:extracellular region"/>
    <property type="evidence" value="ECO:0007669"/>
    <property type="project" value="UniProtKB-SubCell"/>
</dbReference>
<dbReference type="AlphaFoldDB" id="A0AAW0P7T6"/>
<evidence type="ECO:0000256" key="2">
    <source>
        <dbReference type="ARBA" id="ARBA00004613"/>
    </source>
</evidence>
<dbReference type="GO" id="GO:0008832">
    <property type="term" value="F:dGTPase activity"/>
    <property type="evidence" value="ECO:0007669"/>
    <property type="project" value="TreeGrafter"/>
</dbReference>
<evidence type="ECO:0000256" key="7">
    <source>
        <dbReference type="ARBA" id="ARBA00022722"/>
    </source>
</evidence>
<dbReference type="InterPro" id="IPR036024">
    <property type="entry name" value="Somatomedin_B-like_dom_sf"/>
</dbReference>
<dbReference type="PROSITE" id="PS50958">
    <property type="entry name" value="SMB_2"/>
    <property type="match status" value="1"/>
</dbReference>
<dbReference type="Gene3D" id="4.10.410.20">
    <property type="match status" value="1"/>
</dbReference>
<keyword evidence="7" id="KW-0540">Nuclease</keyword>
<keyword evidence="23" id="KW-1185">Reference proteome</keyword>
<keyword evidence="13" id="KW-0694">RNA-binding</keyword>
<feature type="domain" description="SMB" evidence="19">
    <location>
        <begin position="781"/>
        <end position="824"/>
    </location>
</feature>
<dbReference type="InterPro" id="IPR001212">
    <property type="entry name" value="Somatomedin_B_dom"/>
</dbReference>
<dbReference type="FunFam" id="4.10.410.20:FF:000005">
    <property type="entry name" value="Endonuclease, poly(U) specific"/>
    <property type="match status" value="1"/>
</dbReference>
<dbReference type="Pfam" id="PF09412">
    <property type="entry name" value="XendoU"/>
    <property type="match status" value="1"/>
</dbReference>
<dbReference type="CDD" id="cd00077">
    <property type="entry name" value="HDc"/>
    <property type="match status" value="1"/>
</dbReference>
<evidence type="ECO:0000259" key="21">
    <source>
        <dbReference type="PROSITE" id="PS51959"/>
    </source>
</evidence>
<dbReference type="SMART" id="SM00471">
    <property type="entry name" value="HDc"/>
    <property type="match status" value="1"/>
</dbReference>
<comment type="catalytic activity">
    <reaction evidence="17">
        <text>ribonucleotidyl-uridine-RNA = a 5'-end dephospho-uridine-RNA + a 3'-end 2',3'-cyclophospho-ribonucleotide-RNA</text>
        <dbReference type="Rhea" id="RHEA:67792"/>
        <dbReference type="Rhea" id="RHEA-COMP:10464"/>
        <dbReference type="Rhea" id="RHEA-COMP:17354"/>
        <dbReference type="Rhea" id="RHEA-COMP:17356"/>
        <dbReference type="ChEBI" id="CHEBI:83064"/>
        <dbReference type="ChEBI" id="CHEBI:173117"/>
        <dbReference type="ChEBI" id="CHEBI:173224"/>
    </reaction>
    <physiologicalReaction direction="left-to-right" evidence="17">
        <dbReference type="Rhea" id="RHEA:67793"/>
    </physiologicalReaction>
</comment>
<evidence type="ECO:0000256" key="5">
    <source>
        <dbReference type="ARBA" id="ARBA00021813"/>
    </source>
</evidence>
<keyword evidence="14" id="KW-1015">Disulfide bond</keyword>
<dbReference type="PROSITE" id="PS00524">
    <property type="entry name" value="SMB_1"/>
    <property type="match status" value="1"/>
</dbReference>
<keyword evidence="15" id="KW-0464">Manganese</keyword>
<accession>A0AAW0P7T6</accession>
<dbReference type="Pfam" id="PF01033">
    <property type="entry name" value="Somatomedin_B"/>
    <property type="match status" value="1"/>
</dbReference>
<comment type="subcellular location">
    <subcellularLocation>
        <location evidence="2">Secreted</location>
    </subcellularLocation>
</comment>
<dbReference type="InterPro" id="IPR050135">
    <property type="entry name" value="dGTPase-like"/>
</dbReference>
<dbReference type="SUPFAM" id="SSF109604">
    <property type="entry name" value="HD-domain/PDEase-like"/>
    <property type="match status" value="2"/>
</dbReference>
<keyword evidence="6" id="KW-0964">Secreted</keyword>
<evidence type="ECO:0000256" key="13">
    <source>
        <dbReference type="ARBA" id="ARBA00022884"/>
    </source>
</evidence>
<dbReference type="SMART" id="SM00201">
    <property type="entry name" value="SO"/>
    <property type="match status" value="1"/>
</dbReference>
<dbReference type="PANTHER" id="PTHR11373">
    <property type="entry name" value="DEOXYNUCLEOSIDE TRIPHOSPHATE TRIPHOSPHOHYDROLASE"/>
    <property type="match status" value="1"/>
</dbReference>
<protein>
    <recommendedName>
        <fullName evidence="5">Uridylate-specific endoribonuclease</fullName>
    </recommendedName>
    <alternativeName>
        <fullName evidence="18">Protein endoU</fullName>
    </alternativeName>
</protein>
<feature type="domain" description="HD" evidence="20">
    <location>
        <begin position="39"/>
        <end position="183"/>
    </location>
</feature>
<organism evidence="22 23">
    <name type="scientific">Mugilogobius chulae</name>
    <name type="common">yellowstripe goby</name>
    <dbReference type="NCBI Taxonomy" id="88201"/>
    <lineage>
        <taxon>Eukaryota</taxon>
        <taxon>Metazoa</taxon>
        <taxon>Chordata</taxon>
        <taxon>Craniata</taxon>
        <taxon>Vertebrata</taxon>
        <taxon>Euteleostomi</taxon>
        <taxon>Actinopterygii</taxon>
        <taxon>Neopterygii</taxon>
        <taxon>Teleostei</taxon>
        <taxon>Neoteleostei</taxon>
        <taxon>Acanthomorphata</taxon>
        <taxon>Gobiaria</taxon>
        <taxon>Gobiiformes</taxon>
        <taxon>Gobioidei</taxon>
        <taxon>Gobiidae</taxon>
        <taxon>Gobionellinae</taxon>
        <taxon>Mugilogobius</taxon>
    </lineage>
</organism>
<proteinExistence type="inferred from homology"/>
<dbReference type="GO" id="GO:0003723">
    <property type="term" value="F:RNA binding"/>
    <property type="evidence" value="ECO:0007669"/>
    <property type="project" value="UniProtKB-KW"/>
</dbReference>
<dbReference type="InterPro" id="IPR006674">
    <property type="entry name" value="HD_domain"/>
</dbReference>
<keyword evidence="9" id="KW-0732">Signal</keyword>
<sequence length="1083" mass="124801">MEFHPFLVKIIDTPQFQRLRYIKQLGGVYFVYPGASHNRFEHSLGTAHLAGQLVRSLQEKQPELGIDVRDILCVEIAGLCHDLGHGPFSHLFDGKFIPKAQPDLDWQIVKDLKDQGFDLKKELEKLDENTKGDDLLFIKEMINGPDEQVNKGDYKGRPPEKSFLYEIISNKRNGLDVDKFDYFARDYHHLGMKNTFDHNRYIEFVKVFEVDGRQQICTRDKELPNMYEMFHTRSSLHRKACQHKTHIIIEMMLRDALLKANTVQNERYSKAIDDVQKYTKLTGERCFEEILNSTDEDLKEARDILQNVLSRKLYRCLGKIKLTDDIVIQEEKWKTELSTDQEELPLNKDDFEISIVTFDFGKKEENPMDNLYSYDKFNNTLKIPREQVSQFLLPNKFSEKWIYVVYKNSDENALKVAKKNFFEWCHKKNFNNLSPPLIIKPQLQTPQSQPKVFNDPIHGHMEFEPLLVKIIDTPEFQRLRYIKQLGAAYFVYPGASHNQFEHSLGDIVKRLREDDLTEEEQTFIEDIIQDKRNDTEEKAFLYDIITNKRNGLGVKLFDSVARDCYHLGLKTNFDHQRLIKFAKVLKKQICFRDKVVNNILDLFHTYTALQNKAYQHKVTLSIQQMMSEVIEKEMHTNKQLTDSLWGKRFTDNLVAKDIMEKIHTRKLYTFVAKVESRGAEIDPVKHFGHHDAIDIKVFKKGESTITDIEETDQEKLDNVLTVSMRHRHEDLHCSAAFGASLQPGKHQLFCWFGRCESRCFVPGLPGLVRRSLCDYAQVCKSSLSCKSRCDEAYNSQNDCHCNSKCSQYNNCCSDYASVCGADGSSVSDAEIKSVSEALFALDANKASGSQLILDPQDLIPNSETSAQVDLASKPLFRYLDEGALFSRPTYAALLAVLDNYHRMTGQTESFSEQQLKEQDQFVRETMSNTEVGRELFSFFYSKGVYASEEEFIYDLKMMWFGLYSRSSGQLDSSGFEHIFAGEVKGGKVSGFHNWIQFYSWRNEDCSTTTATASTALGARTRTCWGCSSDGTDTLSSLCYITRPGKMCYLSLGGKELRIQTYTWDKTTYGDGKKYIGSAFPATP</sequence>
<name>A0AAW0P7T6_9GOBI</name>
<dbReference type="CDD" id="cd21159">
    <property type="entry name" value="XendoU"/>
    <property type="match status" value="1"/>
</dbReference>
<dbReference type="PROSITE" id="PS51831">
    <property type="entry name" value="HD"/>
    <property type="match status" value="1"/>
</dbReference>
<dbReference type="InterPro" id="IPR018998">
    <property type="entry name" value="EndoU_C"/>
</dbReference>
<gene>
    <name evidence="22" type="ORF">WMY93_011232</name>
</gene>
<dbReference type="SUPFAM" id="SSF142877">
    <property type="entry name" value="EndoU-like"/>
    <property type="match status" value="1"/>
</dbReference>
<dbReference type="Pfam" id="PF01966">
    <property type="entry name" value="HD"/>
    <property type="match status" value="1"/>
</dbReference>
<dbReference type="InterPro" id="IPR003607">
    <property type="entry name" value="HD/PDEase_dom"/>
</dbReference>
<dbReference type="GO" id="GO:0046872">
    <property type="term" value="F:metal ion binding"/>
    <property type="evidence" value="ECO:0007669"/>
    <property type="project" value="UniProtKB-KW"/>
</dbReference>
<evidence type="ECO:0000256" key="1">
    <source>
        <dbReference type="ARBA" id="ARBA00001936"/>
    </source>
</evidence>
<evidence type="ECO:0000256" key="15">
    <source>
        <dbReference type="ARBA" id="ARBA00023211"/>
    </source>
</evidence>
<dbReference type="Proteomes" id="UP001460270">
    <property type="component" value="Unassembled WGS sequence"/>
</dbReference>
<keyword evidence="8" id="KW-0479">Metal-binding</keyword>
<evidence type="ECO:0000256" key="6">
    <source>
        <dbReference type="ARBA" id="ARBA00022525"/>
    </source>
</evidence>
<dbReference type="Gene3D" id="1.10.3210.10">
    <property type="entry name" value="Hypothetical protein af1432"/>
    <property type="match status" value="3"/>
</dbReference>
<dbReference type="Gene3D" id="3.30.70.2760">
    <property type="match status" value="1"/>
</dbReference>
<evidence type="ECO:0000259" key="19">
    <source>
        <dbReference type="PROSITE" id="PS50958"/>
    </source>
</evidence>
<evidence type="ECO:0000256" key="12">
    <source>
        <dbReference type="ARBA" id="ARBA00022801"/>
    </source>
</evidence>
<dbReference type="PANTHER" id="PTHR11373:SF4">
    <property type="entry name" value="DEOXYNUCLEOSIDE TRIPHOSPHATE TRIPHOSPHOHYDROLASE SAMHD1"/>
    <property type="match status" value="1"/>
</dbReference>
<evidence type="ECO:0000313" key="23">
    <source>
        <dbReference type="Proteomes" id="UP001460270"/>
    </source>
</evidence>
<dbReference type="SUPFAM" id="SSF90188">
    <property type="entry name" value="Somatomedin B domain"/>
    <property type="match status" value="1"/>
</dbReference>
<evidence type="ECO:0000256" key="8">
    <source>
        <dbReference type="ARBA" id="ARBA00022723"/>
    </source>
</evidence>
<keyword evidence="11" id="KW-0255">Endonuclease</keyword>
<evidence type="ECO:0000256" key="17">
    <source>
        <dbReference type="ARBA" id="ARBA00048688"/>
    </source>
</evidence>
<evidence type="ECO:0000256" key="14">
    <source>
        <dbReference type="ARBA" id="ARBA00023157"/>
    </source>
</evidence>
<keyword evidence="16" id="KW-0456">Lyase</keyword>
<evidence type="ECO:0000256" key="11">
    <source>
        <dbReference type="ARBA" id="ARBA00022759"/>
    </source>
</evidence>
<dbReference type="GO" id="GO:0004521">
    <property type="term" value="F:RNA endonuclease activity"/>
    <property type="evidence" value="ECO:0007669"/>
    <property type="project" value="InterPro"/>
</dbReference>
<comment type="cofactor">
    <cofactor evidence="1">
        <name>Mn(2+)</name>
        <dbReference type="ChEBI" id="CHEBI:29035"/>
    </cofactor>
</comment>
<evidence type="ECO:0000256" key="9">
    <source>
        <dbReference type="ARBA" id="ARBA00022729"/>
    </source>
</evidence>
<reference evidence="23" key="1">
    <citation type="submission" date="2024-04" db="EMBL/GenBank/DDBJ databases">
        <title>Salinicola lusitanus LLJ914,a marine bacterium isolated from the Okinawa Trough.</title>
        <authorList>
            <person name="Li J."/>
        </authorList>
    </citation>
    <scope>NUCLEOTIDE SEQUENCE [LARGE SCALE GENOMIC DNA]</scope>
</reference>
<evidence type="ECO:0000256" key="18">
    <source>
        <dbReference type="ARBA" id="ARBA00075424"/>
    </source>
</evidence>
<evidence type="ECO:0000256" key="16">
    <source>
        <dbReference type="ARBA" id="ARBA00023239"/>
    </source>
</evidence>
<feature type="domain" description="EndoU" evidence="21">
    <location>
        <begin position="827"/>
        <end position="1083"/>
    </location>
</feature>
<dbReference type="GO" id="GO:0005634">
    <property type="term" value="C:nucleus"/>
    <property type="evidence" value="ECO:0007669"/>
    <property type="project" value="TreeGrafter"/>
</dbReference>
<evidence type="ECO:0000256" key="10">
    <source>
        <dbReference type="ARBA" id="ARBA00022737"/>
    </source>
</evidence>
<dbReference type="InterPro" id="IPR037227">
    <property type="entry name" value="EndoU-like"/>
</dbReference>
<dbReference type="GO" id="GO:0006203">
    <property type="term" value="P:dGTP catabolic process"/>
    <property type="evidence" value="ECO:0007669"/>
    <property type="project" value="TreeGrafter"/>
</dbReference>
<keyword evidence="10" id="KW-0677">Repeat</keyword>
<evidence type="ECO:0000259" key="20">
    <source>
        <dbReference type="PROSITE" id="PS51831"/>
    </source>
</evidence>
<dbReference type="GO" id="GO:0016829">
    <property type="term" value="F:lyase activity"/>
    <property type="evidence" value="ECO:0007669"/>
    <property type="project" value="UniProtKB-KW"/>
</dbReference>
<comment type="subunit">
    <text evidence="4">Monomer.</text>
</comment>
<comment type="caution">
    <text evidence="22">The sequence shown here is derived from an EMBL/GenBank/DDBJ whole genome shotgun (WGS) entry which is preliminary data.</text>
</comment>
<dbReference type="EMBL" id="JBBPFD010000008">
    <property type="protein sequence ID" value="KAK7915471.1"/>
    <property type="molecule type" value="Genomic_DNA"/>
</dbReference>
<evidence type="ECO:0000313" key="22">
    <source>
        <dbReference type="EMBL" id="KAK7915471.1"/>
    </source>
</evidence>
<keyword evidence="12" id="KW-0378">Hydrolase</keyword>
<evidence type="ECO:0000256" key="4">
    <source>
        <dbReference type="ARBA" id="ARBA00011245"/>
    </source>
</evidence>
<evidence type="ECO:0000256" key="3">
    <source>
        <dbReference type="ARBA" id="ARBA00005776"/>
    </source>
</evidence>
<comment type="similarity">
    <text evidence="3">Belongs to the SAMHD1 family.</text>
</comment>
<dbReference type="PROSITE" id="PS51959">
    <property type="entry name" value="ENDOU"/>
    <property type="match status" value="1"/>
</dbReference>